<evidence type="ECO:0000313" key="2">
    <source>
        <dbReference type="EMBL" id="SDD86459.1"/>
    </source>
</evidence>
<dbReference type="OrthoDB" id="2456338at2"/>
<name>A0A1G6Y7Q1_9BACL</name>
<dbReference type="PROSITE" id="PS51257">
    <property type="entry name" value="PROKAR_LIPOPROTEIN"/>
    <property type="match status" value="1"/>
</dbReference>
<accession>A0A1G6Y7Q1</accession>
<organism evidence="2 3">
    <name type="scientific">Bhargavaea beijingensis</name>
    <dbReference type="NCBI Taxonomy" id="426756"/>
    <lineage>
        <taxon>Bacteria</taxon>
        <taxon>Bacillati</taxon>
        <taxon>Bacillota</taxon>
        <taxon>Bacilli</taxon>
        <taxon>Bacillales</taxon>
        <taxon>Caryophanaceae</taxon>
        <taxon>Bhargavaea</taxon>
    </lineage>
</organism>
<dbReference type="STRING" id="426756.SAMN04488126_101343"/>
<dbReference type="Proteomes" id="UP000198823">
    <property type="component" value="Unassembled WGS sequence"/>
</dbReference>
<reference evidence="2 3" key="1">
    <citation type="submission" date="2016-10" db="EMBL/GenBank/DDBJ databases">
        <authorList>
            <person name="de Groot N.N."/>
        </authorList>
    </citation>
    <scope>NUCLEOTIDE SEQUENCE [LARGE SCALE GENOMIC DNA]</scope>
    <source>
        <strain evidence="2 3">CGMCC 1.6762</strain>
    </source>
</reference>
<keyword evidence="1" id="KW-0732">Signal</keyword>
<dbReference type="RefSeq" id="WP_092093795.1">
    <property type="nucleotide sequence ID" value="NZ_FNAR01000001.1"/>
</dbReference>
<protein>
    <submittedName>
        <fullName evidence="2">Uncharacterized protein</fullName>
    </submittedName>
</protein>
<evidence type="ECO:0000256" key="1">
    <source>
        <dbReference type="SAM" id="SignalP"/>
    </source>
</evidence>
<dbReference type="EMBL" id="FNAR01000001">
    <property type="protein sequence ID" value="SDD86459.1"/>
    <property type="molecule type" value="Genomic_DNA"/>
</dbReference>
<proteinExistence type="predicted"/>
<sequence>MFYRKMFVIGLLLLLGACGQEEASIRPADLTEREEAILKMMADPSFVFDFDLPDDDGEISVWIEHYQSGRLDNDRFLDLTAPVAQNGFFTFVSTIQGKDGTQLFRLGINSDGDAIGSSLAMDPEHLEEMSGTWAALQEEKRWEADEEKVLAYIGFSSGSRMSSLSQDFFEDPDNHLDELEQYDDAYVMKAKREK</sequence>
<evidence type="ECO:0000313" key="3">
    <source>
        <dbReference type="Proteomes" id="UP000198823"/>
    </source>
</evidence>
<feature type="chain" id="PRO_5038639677" evidence="1">
    <location>
        <begin position="24"/>
        <end position="194"/>
    </location>
</feature>
<feature type="signal peptide" evidence="1">
    <location>
        <begin position="1"/>
        <end position="23"/>
    </location>
</feature>
<dbReference type="AlphaFoldDB" id="A0A1G6Y7Q1"/>
<gene>
    <name evidence="2" type="ORF">SAMN04488126_101343</name>
</gene>